<organism evidence="1 2">
    <name type="scientific">Halteria grandinella</name>
    <dbReference type="NCBI Taxonomy" id="5974"/>
    <lineage>
        <taxon>Eukaryota</taxon>
        <taxon>Sar</taxon>
        <taxon>Alveolata</taxon>
        <taxon>Ciliophora</taxon>
        <taxon>Intramacronucleata</taxon>
        <taxon>Spirotrichea</taxon>
        <taxon>Stichotrichia</taxon>
        <taxon>Sporadotrichida</taxon>
        <taxon>Halteriidae</taxon>
        <taxon>Halteria</taxon>
    </lineage>
</organism>
<dbReference type="EMBL" id="RRYP01007778">
    <property type="protein sequence ID" value="TNV80242.1"/>
    <property type="molecule type" value="Genomic_DNA"/>
</dbReference>
<dbReference type="Proteomes" id="UP000785679">
    <property type="component" value="Unassembled WGS sequence"/>
</dbReference>
<reference evidence="1" key="1">
    <citation type="submission" date="2019-06" db="EMBL/GenBank/DDBJ databases">
        <authorList>
            <person name="Zheng W."/>
        </authorList>
    </citation>
    <scope>NUCLEOTIDE SEQUENCE</scope>
    <source>
        <strain evidence="1">QDHG01</strain>
    </source>
</reference>
<proteinExistence type="predicted"/>
<evidence type="ECO:0000313" key="2">
    <source>
        <dbReference type="Proteomes" id="UP000785679"/>
    </source>
</evidence>
<evidence type="ECO:0000313" key="1">
    <source>
        <dbReference type="EMBL" id="TNV80242.1"/>
    </source>
</evidence>
<protein>
    <submittedName>
        <fullName evidence="1">Uncharacterized protein</fullName>
    </submittedName>
</protein>
<accession>A0A8J8NQY2</accession>
<dbReference type="AlphaFoldDB" id="A0A8J8NQY2"/>
<name>A0A8J8NQY2_HALGN</name>
<comment type="caution">
    <text evidence="1">The sequence shown here is derived from an EMBL/GenBank/DDBJ whole genome shotgun (WGS) entry which is preliminary data.</text>
</comment>
<sequence length="73" mass="8554">MIRSAIILASKRYMTFLPNLLYVQKNSFRRQHKTHLELDKSKKTQTMAKAKSIRILTLSFSTAYPQLNTRDPI</sequence>
<gene>
    <name evidence="1" type="ORF">FGO68_gene3788</name>
</gene>
<keyword evidence="2" id="KW-1185">Reference proteome</keyword>